<evidence type="ECO:0000313" key="2">
    <source>
        <dbReference type="EMBL" id="KAK3333044.1"/>
    </source>
</evidence>
<keyword evidence="3" id="KW-1185">Reference proteome</keyword>
<gene>
    <name evidence="2" type="ORF">B0T19DRAFT_398770</name>
</gene>
<dbReference type="AlphaFoldDB" id="A0AAE0IXK8"/>
<protein>
    <submittedName>
        <fullName evidence="2">Uncharacterized protein</fullName>
    </submittedName>
</protein>
<reference evidence="2" key="1">
    <citation type="journal article" date="2023" name="Mol. Phylogenet. Evol.">
        <title>Genome-scale phylogeny and comparative genomics of the fungal order Sordariales.</title>
        <authorList>
            <person name="Hensen N."/>
            <person name="Bonometti L."/>
            <person name="Westerberg I."/>
            <person name="Brannstrom I.O."/>
            <person name="Guillou S."/>
            <person name="Cros-Aarteil S."/>
            <person name="Calhoun S."/>
            <person name="Haridas S."/>
            <person name="Kuo A."/>
            <person name="Mondo S."/>
            <person name="Pangilinan J."/>
            <person name="Riley R."/>
            <person name="LaButti K."/>
            <person name="Andreopoulos B."/>
            <person name="Lipzen A."/>
            <person name="Chen C."/>
            <person name="Yan M."/>
            <person name="Daum C."/>
            <person name="Ng V."/>
            <person name="Clum A."/>
            <person name="Steindorff A."/>
            <person name="Ohm R.A."/>
            <person name="Martin F."/>
            <person name="Silar P."/>
            <person name="Natvig D.O."/>
            <person name="Lalanne C."/>
            <person name="Gautier V."/>
            <person name="Ament-Velasquez S.L."/>
            <person name="Kruys A."/>
            <person name="Hutchinson M.I."/>
            <person name="Powell A.J."/>
            <person name="Barry K."/>
            <person name="Miller A.N."/>
            <person name="Grigoriev I.V."/>
            <person name="Debuchy R."/>
            <person name="Gladieux P."/>
            <person name="Hiltunen Thoren M."/>
            <person name="Johannesson H."/>
        </authorList>
    </citation>
    <scope>NUCLEOTIDE SEQUENCE</scope>
    <source>
        <strain evidence="2">SMH4131-1</strain>
    </source>
</reference>
<organism evidence="2 3">
    <name type="scientific">Cercophora scortea</name>
    <dbReference type="NCBI Taxonomy" id="314031"/>
    <lineage>
        <taxon>Eukaryota</taxon>
        <taxon>Fungi</taxon>
        <taxon>Dikarya</taxon>
        <taxon>Ascomycota</taxon>
        <taxon>Pezizomycotina</taxon>
        <taxon>Sordariomycetes</taxon>
        <taxon>Sordariomycetidae</taxon>
        <taxon>Sordariales</taxon>
        <taxon>Lasiosphaeriaceae</taxon>
        <taxon>Cercophora</taxon>
    </lineage>
</organism>
<accession>A0AAE0IXK8</accession>
<dbReference type="Proteomes" id="UP001286456">
    <property type="component" value="Unassembled WGS sequence"/>
</dbReference>
<feature type="coiled-coil region" evidence="1">
    <location>
        <begin position="118"/>
        <end position="145"/>
    </location>
</feature>
<comment type="caution">
    <text evidence="2">The sequence shown here is derived from an EMBL/GenBank/DDBJ whole genome shotgun (WGS) entry which is preliminary data.</text>
</comment>
<name>A0AAE0IXK8_9PEZI</name>
<keyword evidence="1" id="KW-0175">Coiled coil</keyword>
<reference evidence="2" key="2">
    <citation type="submission" date="2023-06" db="EMBL/GenBank/DDBJ databases">
        <authorList>
            <consortium name="Lawrence Berkeley National Laboratory"/>
            <person name="Haridas S."/>
            <person name="Hensen N."/>
            <person name="Bonometti L."/>
            <person name="Westerberg I."/>
            <person name="Brannstrom I.O."/>
            <person name="Guillou S."/>
            <person name="Cros-Aarteil S."/>
            <person name="Calhoun S."/>
            <person name="Kuo A."/>
            <person name="Mondo S."/>
            <person name="Pangilinan J."/>
            <person name="Riley R."/>
            <person name="Labutti K."/>
            <person name="Andreopoulos B."/>
            <person name="Lipzen A."/>
            <person name="Chen C."/>
            <person name="Yanf M."/>
            <person name="Daum C."/>
            <person name="Ng V."/>
            <person name="Clum A."/>
            <person name="Steindorff A."/>
            <person name="Ohm R."/>
            <person name="Martin F."/>
            <person name="Silar P."/>
            <person name="Natvig D."/>
            <person name="Lalanne C."/>
            <person name="Gautier V."/>
            <person name="Ament-Velasquez S.L."/>
            <person name="Kruys A."/>
            <person name="Hutchinson M.I."/>
            <person name="Powell A.J."/>
            <person name="Barry K."/>
            <person name="Miller A.N."/>
            <person name="Grigoriev I.V."/>
            <person name="Debuchy R."/>
            <person name="Gladieux P."/>
            <person name="Thoren M.H."/>
            <person name="Johannesson H."/>
        </authorList>
    </citation>
    <scope>NUCLEOTIDE SEQUENCE</scope>
    <source>
        <strain evidence="2">SMH4131-1</strain>
    </source>
</reference>
<evidence type="ECO:0000256" key="1">
    <source>
        <dbReference type="SAM" id="Coils"/>
    </source>
</evidence>
<sequence>MDEDEEKCLEMNHIRGGMSTPKSTCTTSSFREADFKGSEVTAHALWPHHKHRVFGAGEKDLGGIDGVRLGEMFKVFFFDALIATRQNAEKLRPSSCVKHAAVNYDADLAVFNKQRPYLKQSKALADEARQGNKESQRKLDQLKAVGRDCHKLAAASYWMGLHDSMDTDVRLHCMPASNRNDEELLPKTRESAAFMSRFSLLQRQGWVGLPMHAPA</sequence>
<evidence type="ECO:0000313" key="3">
    <source>
        <dbReference type="Proteomes" id="UP001286456"/>
    </source>
</evidence>
<dbReference type="EMBL" id="JAUEPO010000002">
    <property type="protein sequence ID" value="KAK3333044.1"/>
    <property type="molecule type" value="Genomic_DNA"/>
</dbReference>
<proteinExistence type="predicted"/>